<dbReference type="eggNOG" id="COG0366">
    <property type="taxonomic scope" value="Bacteria"/>
</dbReference>
<dbReference type="InterPro" id="IPR040633">
    <property type="entry name" value="Gal_mutarotas_3"/>
</dbReference>
<sequence>MSGGIIMIKRNAMNKNIALIIAAAVTVGQIPVSALADNYNAVAIEQNIEMYASQTEYIQEYDNYSSTSWTSLVGGGTYVKEMDNAVPDTEGKKGYLEINRTEGNNFVFLENQSPSYQNFEAEVRFQLNPSETDTATGRFGLVFRGQDANTFGFVGYNNDGKWLIESPTAWKDDINGPTIEAGQWTTMKVKVVRNHLTLTVNGEEIFSDNVSLGNFPTEAGKFGYRTWFDNKTVLVDYLNINEVIAPTEISSVEELNMSTIINVEPELPYRVNVTYPDGTTGQEIVIWDYVDPAQYAEEGTFVVEGIIKGAAESAPKAKANITVRNKVAYSTDFETAETSGDWKSLSPTVLDSVVENGVVNVLMNGKAVGADMASPDVKNFIYETDFSMSNDNGRIGLGFRIKDENNWGAICYDAGNWVWKASTNGSDDWGSFPSSFKLEAGETYRMKLEVEEGRATLSINGQTLGSVTSDKFPTTAGKIGLVGWHGSKTITLDNVSVTEITPETEADLPEVNAQTIESDVMSVKLDNTFPRVIEYNWKDDGSTLAGQNKRSNKINLNGKNYTPVVECVVEGNKATYTMSIEEIGVTLTTVMSVEDNKIRMEVTNIEETGDFLVKKVSLPNQSFATVRSDNGGAIAAVLSTGAWHQITDEISTVDALDPSEKAKTYAFVNDNDFAITMNNNVVEYSSRILLNTVNKNGYKETGIGTGAWTYREEVENGVEYYSYEDNLWAEAYITKDQNGDDIVDWQDAAIEYRNRVEAPQGGEYIKDSLSYIAFNIGYTQSPFLRTLDTVKKISNYTDGFGQMVLEKGYQAEGHDDSIPDYGGHIGIRQGGVEDFNTLIEEGAKYNARFGVHINATEYQKDAFQYPDNGSVNENSAGWNWLDQAYYVDQRADITSGELFRRLDMLKEDLPDLGWVYVDVYTGNGWNAHQLGEKINDLGYQVATEFHSPLEEHVTWTHWGADPAYPNEGGTSEILRFVRNSTKDGFLSNPLLKGNKHLLSNGWGNNHAIEGEKGMDTFYNQVLPTKYMQHFDIMKMTDDEVLFHEDLRAVREGADINYYKDGKLVATTPEST</sequence>
<evidence type="ECO:0000313" key="6">
    <source>
        <dbReference type="EMBL" id="EKY22609.1"/>
    </source>
</evidence>
<evidence type="ECO:0000256" key="1">
    <source>
        <dbReference type="SAM" id="SignalP"/>
    </source>
</evidence>
<organism evidence="6 7">
    <name type="scientific">Clostridium celatum DSM 1785</name>
    <dbReference type="NCBI Taxonomy" id="545697"/>
    <lineage>
        <taxon>Bacteria</taxon>
        <taxon>Bacillati</taxon>
        <taxon>Bacillota</taxon>
        <taxon>Clostridia</taxon>
        <taxon>Eubacteriales</taxon>
        <taxon>Clostridiaceae</taxon>
        <taxon>Clostridium</taxon>
    </lineage>
</organism>
<protein>
    <submittedName>
        <fullName evidence="6">Bacterial group 4 Ig-like protein</fullName>
    </submittedName>
</protein>
<evidence type="ECO:0000259" key="2">
    <source>
        <dbReference type="Pfam" id="PF06439"/>
    </source>
</evidence>
<dbReference type="Gene3D" id="3.20.20.80">
    <property type="entry name" value="Glycosidases"/>
    <property type="match status" value="1"/>
</dbReference>
<dbReference type="Pfam" id="PF12905">
    <property type="entry name" value="Glyco_hydro_101"/>
    <property type="match status" value="1"/>
</dbReference>
<accession>L1Q3M4</accession>
<evidence type="ECO:0000259" key="4">
    <source>
        <dbReference type="Pfam" id="PF12905"/>
    </source>
</evidence>
<reference evidence="6 7" key="1">
    <citation type="submission" date="2012-05" db="EMBL/GenBank/DDBJ databases">
        <authorList>
            <person name="Weinstock G."/>
            <person name="Sodergren E."/>
            <person name="Lobos E.A."/>
            <person name="Fulton L."/>
            <person name="Fulton R."/>
            <person name="Courtney L."/>
            <person name="Fronick C."/>
            <person name="O'Laughlin M."/>
            <person name="Godfrey J."/>
            <person name="Wilson R.M."/>
            <person name="Miner T."/>
            <person name="Farmer C."/>
            <person name="Delehaunty K."/>
            <person name="Cordes M."/>
            <person name="Minx P."/>
            <person name="Tomlinson C."/>
            <person name="Chen J."/>
            <person name="Wollam A."/>
            <person name="Pepin K.H."/>
            <person name="Bhonagiri V."/>
            <person name="Zhang X."/>
            <person name="Suruliraj S."/>
            <person name="Warren W."/>
            <person name="Mitreva M."/>
            <person name="Mardis E.R."/>
            <person name="Wilson R.K."/>
        </authorList>
    </citation>
    <scope>NUCLEOTIDE SEQUENCE [LARGE SCALE GENOMIC DNA]</scope>
    <source>
        <strain evidence="6 7">DSM 1785</strain>
    </source>
</reference>
<dbReference type="Pfam" id="PF06439">
    <property type="entry name" value="3keto-disac_hyd"/>
    <property type="match status" value="1"/>
</dbReference>
<dbReference type="Gene3D" id="2.60.120.870">
    <property type="match status" value="2"/>
</dbReference>
<feature type="domain" description="Endo-alpha-N-acetylgalactosaminidase" evidence="4">
    <location>
        <begin position="746"/>
        <end position="1009"/>
    </location>
</feature>
<keyword evidence="1" id="KW-0732">Signal</keyword>
<name>L1Q3M4_9CLOT</name>
<dbReference type="HOGENOM" id="CLU_287656_0_0_9"/>
<dbReference type="CDD" id="cd14244">
    <property type="entry name" value="GH_101_like"/>
    <property type="match status" value="1"/>
</dbReference>
<dbReference type="SUPFAM" id="SSF49899">
    <property type="entry name" value="Concanavalin A-like lectins/glucanases"/>
    <property type="match status" value="1"/>
</dbReference>
<comment type="caution">
    <text evidence="6">The sequence shown here is derived from an EMBL/GenBank/DDBJ whole genome shotgun (WGS) entry which is preliminary data.</text>
</comment>
<feature type="signal peptide" evidence="1">
    <location>
        <begin position="1"/>
        <end position="36"/>
    </location>
</feature>
<dbReference type="InterPro" id="IPR010496">
    <property type="entry name" value="AL/BT2_dom"/>
</dbReference>
<evidence type="ECO:0000259" key="5">
    <source>
        <dbReference type="Pfam" id="PF18080"/>
    </source>
</evidence>
<dbReference type="InterPro" id="IPR014718">
    <property type="entry name" value="GH-type_carb-bd"/>
</dbReference>
<dbReference type="Gene3D" id="2.70.98.10">
    <property type="match status" value="1"/>
</dbReference>
<feature type="domain" description="Bacterial Ig-like" evidence="3">
    <location>
        <begin position="253"/>
        <end position="309"/>
    </location>
</feature>
<dbReference type="eggNOG" id="COG1409">
    <property type="taxonomic scope" value="Bacteria"/>
</dbReference>
<proteinExistence type="predicted"/>
<feature type="domain" description="Galactose mutarotase-like fold" evidence="5">
    <location>
        <begin position="516"/>
        <end position="745"/>
    </location>
</feature>
<dbReference type="Proteomes" id="UP000010420">
    <property type="component" value="Unassembled WGS sequence"/>
</dbReference>
<feature type="chain" id="PRO_5003956419" evidence="1">
    <location>
        <begin position="37"/>
        <end position="1071"/>
    </location>
</feature>
<dbReference type="EMBL" id="AMEZ01000121">
    <property type="protein sequence ID" value="EKY22609.1"/>
    <property type="molecule type" value="Genomic_DNA"/>
</dbReference>
<dbReference type="GO" id="GO:0033926">
    <property type="term" value="F:endo-alpha-N-acetylgalactosaminidase activity"/>
    <property type="evidence" value="ECO:0007669"/>
    <property type="project" value="InterPro"/>
</dbReference>
<keyword evidence="7" id="KW-1185">Reference proteome</keyword>
<evidence type="ECO:0000259" key="3">
    <source>
        <dbReference type="Pfam" id="PF07532"/>
    </source>
</evidence>
<dbReference type="Pfam" id="PF07532">
    <property type="entry name" value="Big_4"/>
    <property type="match status" value="1"/>
</dbReference>
<dbReference type="AlphaFoldDB" id="L1Q3M4"/>
<dbReference type="Pfam" id="PF18080">
    <property type="entry name" value="Gal_mutarotas_3"/>
    <property type="match status" value="1"/>
</dbReference>
<dbReference type="InterPro" id="IPR025706">
    <property type="entry name" value="Endoa_GalNAc"/>
</dbReference>
<evidence type="ECO:0000313" key="7">
    <source>
        <dbReference type="Proteomes" id="UP000010420"/>
    </source>
</evidence>
<gene>
    <name evidence="6" type="ORF">HMPREF0216_03200</name>
</gene>
<dbReference type="STRING" id="545697.HMPREF0216_03200"/>
<dbReference type="InterPro" id="IPR011081">
    <property type="entry name" value="Big_4"/>
</dbReference>
<feature type="domain" description="3-keto-alpha-glucoside-1,2-lyase/3-keto-2-hydroxy-glucal hydratase" evidence="2">
    <location>
        <begin position="98"/>
        <end position="212"/>
    </location>
</feature>
<feature type="non-terminal residue" evidence="6">
    <location>
        <position position="1071"/>
    </location>
</feature>
<dbReference type="GO" id="GO:0030246">
    <property type="term" value="F:carbohydrate binding"/>
    <property type="evidence" value="ECO:0007669"/>
    <property type="project" value="InterPro"/>
</dbReference>
<dbReference type="InterPro" id="IPR013320">
    <property type="entry name" value="ConA-like_dom_sf"/>
</dbReference>